<sequence>MKLQARAKRDAFVGRFVPIPTGRDRERRGKEKDESELGAAEGRASRNAAHHYFDQSTPRAAPRRATSDAESRERSVVASNTRRRIDTRRSLKIMKNASASLAYPRPPLIPRIINHMFLRRSLPCPAPRTPFLPTPPTLRLFRSTQQVIRPASLTTSSPISPRKPMFGKHLSSSTVPPTLPPPATTPSRPKWSEHPPWTRQWYIDVGIICTVFAITGSSAVRIVHPVIVNVFGVDGGFLAGPWLYRGLYIMTTLPTYSLILVTVGTLLGRGAFFQAQASRMWKRFLPRKWR</sequence>
<evidence type="ECO:0000313" key="5">
    <source>
        <dbReference type="Proteomes" id="UP000269721"/>
    </source>
</evidence>
<feature type="transmembrane region" description="Helical" evidence="2">
    <location>
        <begin position="247"/>
        <end position="272"/>
    </location>
</feature>
<feature type="compositionally biased region" description="Basic and acidic residues" evidence="1">
    <location>
        <begin position="65"/>
        <end position="75"/>
    </location>
</feature>
<dbReference type="EMBL" id="KZ994352">
    <property type="protein sequence ID" value="RKO93154.1"/>
    <property type="molecule type" value="Genomic_DNA"/>
</dbReference>
<organism evidence="4 5">
    <name type="scientific">Blyttiomyces helicus</name>
    <dbReference type="NCBI Taxonomy" id="388810"/>
    <lineage>
        <taxon>Eukaryota</taxon>
        <taxon>Fungi</taxon>
        <taxon>Fungi incertae sedis</taxon>
        <taxon>Chytridiomycota</taxon>
        <taxon>Chytridiomycota incertae sedis</taxon>
        <taxon>Chytridiomycetes</taxon>
        <taxon>Chytridiomycetes incertae sedis</taxon>
        <taxon>Blyttiomyces</taxon>
    </lineage>
</organism>
<evidence type="ECO:0000256" key="1">
    <source>
        <dbReference type="SAM" id="MobiDB-lite"/>
    </source>
</evidence>
<accession>A0A4P9WK33</accession>
<dbReference type="AlphaFoldDB" id="A0A4P9WK33"/>
<protein>
    <recommendedName>
        <fullName evidence="3">DUF6787 domain-containing protein</fullName>
    </recommendedName>
</protein>
<feature type="region of interest" description="Disordered" evidence="1">
    <location>
        <begin position="1"/>
        <end position="82"/>
    </location>
</feature>
<feature type="domain" description="DUF6787" evidence="3">
    <location>
        <begin position="207"/>
        <end position="284"/>
    </location>
</feature>
<keyword evidence="2" id="KW-1133">Transmembrane helix</keyword>
<evidence type="ECO:0000313" key="4">
    <source>
        <dbReference type="EMBL" id="RKO93154.1"/>
    </source>
</evidence>
<evidence type="ECO:0000256" key="2">
    <source>
        <dbReference type="SAM" id="Phobius"/>
    </source>
</evidence>
<reference evidence="5" key="1">
    <citation type="journal article" date="2018" name="Nat. Microbiol.">
        <title>Leveraging single-cell genomics to expand the fungal tree of life.</title>
        <authorList>
            <person name="Ahrendt S.R."/>
            <person name="Quandt C.A."/>
            <person name="Ciobanu D."/>
            <person name="Clum A."/>
            <person name="Salamov A."/>
            <person name="Andreopoulos B."/>
            <person name="Cheng J.F."/>
            <person name="Woyke T."/>
            <person name="Pelin A."/>
            <person name="Henrissat B."/>
            <person name="Reynolds N.K."/>
            <person name="Benny G.L."/>
            <person name="Smith M.E."/>
            <person name="James T.Y."/>
            <person name="Grigoriev I.V."/>
        </authorList>
    </citation>
    <scope>NUCLEOTIDE SEQUENCE [LARGE SCALE GENOMIC DNA]</scope>
</reference>
<keyword evidence="2" id="KW-0812">Transmembrane</keyword>
<keyword evidence="2" id="KW-0472">Membrane</keyword>
<dbReference type="Pfam" id="PF20584">
    <property type="entry name" value="DUF6787"/>
    <property type="match status" value="1"/>
</dbReference>
<feature type="compositionally biased region" description="Basic and acidic residues" evidence="1">
    <location>
        <begin position="22"/>
        <end position="35"/>
    </location>
</feature>
<name>A0A4P9WK33_9FUNG</name>
<feature type="region of interest" description="Disordered" evidence="1">
    <location>
        <begin position="150"/>
        <end position="193"/>
    </location>
</feature>
<gene>
    <name evidence="4" type="ORF">BDK51DRAFT_51754</name>
</gene>
<dbReference type="OrthoDB" id="270912at2759"/>
<evidence type="ECO:0000259" key="3">
    <source>
        <dbReference type="Pfam" id="PF20584"/>
    </source>
</evidence>
<dbReference type="Proteomes" id="UP000269721">
    <property type="component" value="Unassembled WGS sequence"/>
</dbReference>
<feature type="compositionally biased region" description="Polar residues" evidence="1">
    <location>
        <begin position="150"/>
        <end position="159"/>
    </location>
</feature>
<dbReference type="InterPro" id="IPR046714">
    <property type="entry name" value="DUF6787"/>
</dbReference>
<proteinExistence type="predicted"/>
<feature type="transmembrane region" description="Helical" evidence="2">
    <location>
        <begin position="201"/>
        <end position="227"/>
    </location>
</feature>
<keyword evidence="5" id="KW-1185">Reference proteome</keyword>